<protein>
    <submittedName>
        <fullName evidence="1">Uncharacterized protein</fullName>
    </submittedName>
</protein>
<evidence type="ECO:0000313" key="2">
    <source>
        <dbReference type="Proteomes" id="UP000594034"/>
    </source>
</evidence>
<dbReference type="KEGG" id="asim:FE240_13300"/>
<organism evidence="1 2">
    <name type="scientific">Aeromonas simiae</name>
    <dbReference type="NCBI Taxonomy" id="218936"/>
    <lineage>
        <taxon>Bacteria</taxon>
        <taxon>Pseudomonadati</taxon>
        <taxon>Pseudomonadota</taxon>
        <taxon>Gammaproteobacteria</taxon>
        <taxon>Aeromonadales</taxon>
        <taxon>Aeromonadaceae</taxon>
        <taxon>Aeromonas</taxon>
    </lineage>
</organism>
<accession>A0A5J6WWJ7</accession>
<dbReference type="EMBL" id="CP040449">
    <property type="protein sequence ID" value="QFI55579.1"/>
    <property type="molecule type" value="Genomic_DNA"/>
</dbReference>
<gene>
    <name evidence="1" type="ORF">FE240_13300</name>
</gene>
<name>A0A5J6WWJ7_9GAMM</name>
<reference evidence="1 2" key="1">
    <citation type="submission" date="2019-05" db="EMBL/GenBank/DDBJ databases">
        <title>OXA-830, a novel chromosomally encoded expanded-spectrum class D beta-lactamase in Aeromonas simiae.</title>
        <authorList>
            <person name="Zhou W."/>
            <person name="Chen Q."/>
        </authorList>
    </citation>
    <scope>NUCLEOTIDE SEQUENCE [LARGE SCALE GENOMIC DNA]</scope>
    <source>
        <strain evidence="1 2">A6</strain>
    </source>
</reference>
<evidence type="ECO:0000313" key="1">
    <source>
        <dbReference type="EMBL" id="QFI55579.1"/>
    </source>
</evidence>
<proteinExistence type="predicted"/>
<keyword evidence="2" id="KW-1185">Reference proteome</keyword>
<dbReference type="AlphaFoldDB" id="A0A5J6WWJ7"/>
<dbReference type="Proteomes" id="UP000594034">
    <property type="component" value="Chromosome"/>
</dbReference>
<sequence>MNVPLYVPDYPCVNKRARTVTVAYRPPPRDESPTGLSTRPA</sequence>